<dbReference type="EMBL" id="NJGC01000003">
    <property type="protein sequence ID" value="PAM73675.1"/>
    <property type="molecule type" value="Genomic_DNA"/>
</dbReference>
<dbReference type="GO" id="GO:0004197">
    <property type="term" value="F:cysteine-type endopeptidase activity"/>
    <property type="evidence" value="ECO:0007669"/>
    <property type="project" value="InterPro"/>
</dbReference>
<sequence length="586" mass="65185">MKLCLTIGVSKAPPLSYLPGAITAAHEMGDWARQAGFTTEVITDEGETRVTIQRIRESLKEMLASNDEVELFVLHFAGHGFRSGAEQNMWLPSDWFDETRAISVEGLKRQLYRHGIRSLTIFGDACRSLPADIDTADIFGDPVLPRGPYEAQAPIIDRFNAVVDGQQAYMLKGDGKAPDRCVFSTVLIEGLCGFRDEAFDKYLPDCVIPESLALFSKDRLREIGEIYDLQCKPDCATGIPREHAVYFQRGGSPHGLPPPKWPAPPEVVQEPDGGGREPQFRLPGIKEFSRPLQARLLTRHIRDGLSIQRKADVRDFNLSIRGAVPKAIWSTSSVEKCLMEDGITHYRVSSKNQGAIQILVEFEDGVFASAVVYPMLVTFLVRDGRNEINWTCVSRWGWGPDPLSTYIETIVDLQAGNLAADQVDDIAARLRSAKHVNPTLGAIASYLYDYSGDIDSIRRMAFFYCDYGQAIPFDVAFMGLLQSTDSGHGSLVTEVPPVRERPYSDANQKLPGWVTSATHPVEGEIAGLWPWLRQGWQFMENPEPEEKAVAENLGDVAAFLLPSQFSSFKAEGARILVQKFNLEESR</sequence>
<dbReference type="RefSeq" id="WP_095377259.1">
    <property type="nucleotide sequence ID" value="NZ_NJGC01000003.1"/>
</dbReference>
<evidence type="ECO:0000313" key="3">
    <source>
        <dbReference type="Proteomes" id="UP000216433"/>
    </source>
</evidence>
<gene>
    <name evidence="2" type="ORF">CEK00_03835</name>
</gene>
<dbReference type="SUPFAM" id="SSF52129">
    <property type="entry name" value="Caspase-like"/>
    <property type="match status" value="1"/>
</dbReference>
<protein>
    <recommendedName>
        <fullName evidence="1">Peptidase C14 caspase domain-containing protein</fullName>
    </recommendedName>
</protein>
<dbReference type="InterPro" id="IPR011600">
    <property type="entry name" value="Pept_C14_caspase"/>
</dbReference>
<evidence type="ECO:0000259" key="1">
    <source>
        <dbReference type="Pfam" id="PF00656"/>
    </source>
</evidence>
<comment type="caution">
    <text evidence="2">The sequence shown here is derived from an EMBL/GenBank/DDBJ whole genome shotgun (WGS) entry which is preliminary data.</text>
</comment>
<dbReference type="Gene3D" id="3.40.50.1460">
    <property type="match status" value="1"/>
</dbReference>
<evidence type="ECO:0000313" key="2">
    <source>
        <dbReference type="EMBL" id="PAM73675.1"/>
    </source>
</evidence>
<feature type="domain" description="Peptidase C14 caspase" evidence="1">
    <location>
        <begin position="2"/>
        <end position="128"/>
    </location>
</feature>
<dbReference type="InterPro" id="IPR029030">
    <property type="entry name" value="Caspase-like_dom_sf"/>
</dbReference>
<dbReference type="GO" id="GO:0006508">
    <property type="term" value="P:proteolysis"/>
    <property type="evidence" value="ECO:0007669"/>
    <property type="project" value="InterPro"/>
</dbReference>
<accession>A0A270NQ44</accession>
<proteinExistence type="predicted"/>
<reference evidence="2 3" key="1">
    <citation type="submission" date="2017-06" db="EMBL/GenBank/DDBJ databases">
        <title>Genome sequencing and assembly of Stenotrophomonas maltophilia DF07.</title>
        <authorList>
            <person name="Iyer R."/>
        </authorList>
    </citation>
    <scope>NUCLEOTIDE SEQUENCE [LARGE SCALE GENOMIC DNA]</scope>
    <source>
        <strain evidence="2 3">DF07</strain>
    </source>
</reference>
<dbReference type="Proteomes" id="UP000216433">
    <property type="component" value="Unassembled WGS sequence"/>
</dbReference>
<organism evidence="2 3">
    <name type="scientific">Stenotrophomonas maltophilia</name>
    <name type="common">Pseudomonas maltophilia</name>
    <name type="synonym">Xanthomonas maltophilia</name>
    <dbReference type="NCBI Taxonomy" id="40324"/>
    <lineage>
        <taxon>Bacteria</taxon>
        <taxon>Pseudomonadati</taxon>
        <taxon>Pseudomonadota</taxon>
        <taxon>Gammaproteobacteria</taxon>
        <taxon>Lysobacterales</taxon>
        <taxon>Lysobacteraceae</taxon>
        <taxon>Stenotrophomonas</taxon>
        <taxon>Stenotrophomonas maltophilia group</taxon>
    </lineage>
</organism>
<dbReference type="AlphaFoldDB" id="A0A270NQ44"/>
<dbReference type="Pfam" id="PF00656">
    <property type="entry name" value="Peptidase_C14"/>
    <property type="match status" value="1"/>
</dbReference>
<name>A0A270NQ44_STEMA</name>